<keyword evidence="1" id="KW-0472">Membrane</keyword>
<protein>
    <submittedName>
        <fullName evidence="2">Holin of 3TMs, for gene-transfer release</fullName>
    </submittedName>
</protein>
<dbReference type="Proteomes" id="UP000183371">
    <property type="component" value="Unassembled WGS sequence"/>
</dbReference>
<dbReference type="EMBL" id="FPBD01000002">
    <property type="protein sequence ID" value="SFT67252.1"/>
    <property type="molecule type" value="Genomic_DNA"/>
</dbReference>
<proteinExistence type="predicted"/>
<keyword evidence="1" id="KW-0812">Transmembrane</keyword>
<reference evidence="3" key="1">
    <citation type="submission" date="2016-10" db="EMBL/GenBank/DDBJ databases">
        <authorList>
            <person name="Varghese N."/>
            <person name="Submissions S."/>
        </authorList>
    </citation>
    <scope>NUCLEOTIDE SEQUENCE [LARGE SCALE GENOMIC DNA]</scope>
    <source>
        <strain evidence="3">DSM 17465</strain>
    </source>
</reference>
<name>A0A1I6ZX55_9HYPH</name>
<evidence type="ECO:0000256" key="1">
    <source>
        <dbReference type="SAM" id="Phobius"/>
    </source>
</evidence>
<feature type="transmembrane region" description="Helical" evidence="1">
    <location>
        <begin position="108"/>
        <end position="129"/>
    </location>
</feature>
<organism evidence="2 3">
    <name type="scientific">Pseudovibrio denitrificans</name>
    <dbReference type="NCBI Taxonomy" id="258256"/>
    <lineage>
        <taxon>Bacteria</taxon>
        <taxon>Pseudomonadati</taxon>
        <taxon>Pseudomonadota</taxon>
        <taxon>Alphaproteobacteria</taxon>
        <taxon>Hyphomicrobiales</taxon>
        <taxon>Stappiaceae</taxon>
        <taxon>Pseudovibrio</taxon>
    </lineage>
</organism>
<sequence>MALHALVPILISVGAPLLGELVSQVAGDPAGKIATNVVSKIAEGIGVDPTPEAIVTEFERDPEGVAPVIRAVEEEDKSYLVEMLSSINTTMRAEAKARGLLTRIWRPIFGILFSVVYFLLGLALIYVLVTAADPLAVLGVLSGFLVTYLLTGASVLGVYVWKRTDEKIRQVT</sequence>
<dbReference type="AlphaFoldDB" id="A0A1I6ZX55"/>
<gene>
    <name evidence="2" type="ORF">SAMN05444141_102679</name>
</gene>
<accession>A0A1I6ZX55</accession>
<keyword evidence="3" id="KW-1185">Reference proteome</keyword>
<evidence type="ECO:0000313" key="3">
    <source>
        <dbReference type="Proteomes" id="UP000183371"/>
    </source>
</evidence>
<keyword evidence="1" id="KW-1133">Transmembrane helix</keyword>
<dbReference type="RefSeq" id="WP_054782874.1">
    <property type="nucleotide sequence ID" value="NZ_FPBD01000002.1"/>
</dbReference>
<feature type="transmembrane region" description="Helical" evidence="1">
    <location>
        <begin position="135"/>
        <end position="161"/>
    </location>
</feature>
<evidence type="ECO:0000313" key="2">
    <source>
        <dbReference type="EMBL" id="SFT67252.1"/>
    </source>
</evidence>